<gene>
    <name evidence="2" type="ORF">PCL_03641</name>
</gene>
<evidence type="ECO:0000313" key="2">
    <source>
        <dbReference type="EMBL" id="PWI76447.1"/>
    </source>
</evidence>
<dbReference type="AlphaFoldDB" id="A0A2U3EPK6"/>
<evidence type="ECO:0000256" key="1">
    <source>
        <dbReference type="SAM" id="MobiDB-lite"/>
    </source>
</evidence>
<feature type="region of interest" description="Disordered" evidence="1">
    <location>
        <begin position="77"/>
        <end position="151"/>
    </location>
</feature>
<comment type="caution">
    <text evidence="2">The sequence shown here is derived from an EMBL/GenBank/DDBJ whole genome shotgun (WGS) entry which is preliminary data.</text>
</comment>
<accession>A0A2U3EPK6</accession>
<feature type="compositionally biased region" description="Low complexity" evidence="1">
    <location>
        <begin position="94"/>
        <end position="108"/>
    </location>
</feature>
<evidence type="ECO:0000313" key="3">
    <source>
        <dbReference type="Proteomes" id="UP000245956"/>
    </source>
</evidence>
<dbReference type="EMBL" id="LCWV01000001">
    <property type="protein sequence ID" value="PWI76447.1"/>
    <property type="molecule type" value="Genomic_DNA"/>
</dbReference>
<reference evidence="2 3" key="1">
    <citation type="journal article" date="2016" name="Front. Microbiol.">
        <title>Genome and transcriptome sequences reveal the specific parasitism of the nematophagous Purpureocillium lilacinum 36-1.</title>
        <authorList>
            <person name="Xie J."/>
            <person name="Li S."/>
            <person name="Mo C."/>
            <person name="Xiao X."/>
            <person name="Peng D."/>
            <person name="Wang G."/>
            <person name="Xiao Y."/>
        </authorList>
    </citation>
    <scope>NUCLEOTIDE SEQUENCE [LARGE SCALE GENOMIC DNA]</scope>
    <source>
        <strain evidence="2 3">36-1</strain>
    </source>
</reference>
<sequence length="151" mass="16549">MTNQRPPAWQARHSLSPAPTHIRSSWSFPHSHCRSPTHLRPQILDPGGSQATRGAAADATQRWLIRYYPLSTSTRYGAAVHRAPKPSSRLIARPSKSSPSSPGIAPGSTHHHQISLVSKGQLHEMKNNNRTNRAAHRGSTERAYMDAAAPT</sequence>
<protein>
    <submittedName>
        <fullName evidence="2">Uncharacterized protein</fullName>
    </submittedName>
</protein>
<organism evidence="2 3">
    <name type="scientific">Purpureocillium lilacinum</name>
    <name type="common">Paecilomyces lilacinus</name>
    <dbReference type="NCBI Taxonomy" id="33203"/>
    <lineage>
        <taxon>Eukaryota</taxon>
        <taxon>Fungi</taxon>
        <taxon>Dikarya</taxon>
        <taxon>Ascomycota</taxon>
        <taxon>Pezizomycotina</taxon>
        <taxon>Sordariomycetes</taxon>
        <taxon>Hypocreomycetidae</taxon>
        <taxon>Hypocreales</taxon>
        <taxon>Ophiocordycipitaceae</taxon>
        <taxon>Purpureocillium</taxon>
    </lineage>
</organism>
<feature type="region of interest" description="Disordered" evidence="1">
    <location>
        <begin position="1"/>
        <end position="56"/>
    </location>
</feature>
<dbReference type="Proteomes" id="UP000245956">
    <property type="component" value="Unassembled WGS sequence"/>
</dbReference>
<name>A0A2U3EPK6_PURLI</name>
<proteinExistence type="predicted"/>